<dbReference type="InterPro" id="IPR036691">
    <property type="entry name" value="Endo/exonu/phosph_ase_sf"/>
</dbReference>
<proteinExistence type="predicted"/>
<protein>
    <submittedName>
        <fullName evidence="2">Endonuclease</fullName>
    </submittedName>
</protein>
<dbReference type="GO" id="GO:0004519">
    <property type="term" value="F:endonuclease activity"/>
    <property type="evidence" value="ECO:0007669"/>
    <property type="project" value="UniProtKB-KW"/>
</dbReference>
<comment type="caution">
    <text evidence="2">The sequence shown here is derived from an EMBL/GenBank/DDBJ whole genome shotgun (WGS) entry which is preliminary data.</text>
</comment>
<dbReference type="InterPro" id="IPR005135">
    <property type="entry name" value="Endo/exonuclease/phosphatase"/>
</dbReference>
<reference evidence="2 3" key="1">
    <citation type="submission" date="2019-03" db="EMBL/GenBank/DDBJ databases">
        <title>Genomic features of bacteria from cold environments.</title>
        <authorList>
            <person name="Shen L."/>
        </authorList>
    </citation>
    <scope>NUCLEOTIDE SEQUENCE [LARGE SCALE GENOMIC DNA]</scope>
    <source>
        <strain evidence="3">T3246-1</strain>
    </source>
</reference>
<evidence type="ECO:0000313" key="3">
    <source>
        <dbReference type="Proteomes" id="UP000504882"/>
    </source>
</evidence>
<dbReference type="PANTHER" id="PTHR14859:SF1">
    <property type="entry name" value="PGAP2-INTERACTING PROTEIN"/>
    <property type="match status" value="1"/>
</dbReference>
<dbReference type="Proteomes" id="UP000504882">
    <property type="component" value="Unassembled WGS sequence"/>
</dbReference>
<dbReference type="RefSeq" id="WP_133110104.1">
    <property type="nucleotide sequence ID" value="NZ_SMNA01000018.1"/>
</dbReference>
<keyword evidence="3" id="KW-1185">Reference proteome</keyword>
<evidence type="ECO:0000313" key="2">
    <source>
        <dbReference type="EMBL" id="TDE88309.1"/>
    </source>
</evidence>
<evidence type="ECO:0000259" key="1">
    <source>
        <dbReference type="Pfam" id="PF03372"/>
    </source>
</evidence>
<sequence>MTPLRILSFNIQRGLSVAGRPTGETTLAAAFDGVSADVVALQEVDRDQPRSGHLDQARVIATALGLEHVRYAAVLGGDVRLGKRASGSLGARTGPGYGLAILSRYPITAWFARRLPRVPVALPGWKSGRPIAWHDEPRGAMAAVLATPAGPVGLCNTHLSQAGPMAALQLTRVLRSVDSLPGAHLVCGDLNLNHGTVARVAPDYLAARADTFPADRPRRQIDHTLVRGARIVTAAATRPPISDHRALEVTVDLG</sequence>
<keyword evidence="2" id="KW-0378">Hydrolase</keyword>
<accession>A0ABY2DWR9</accession>
<dbReference type="Gene3D" id="3.60.10.10">
    <property type="entry name" value="Endonuclease/exonuclease/phosphatase"/>
    <property type="match status" value="1"/>
</dbReference>
<dbReference type="InterPro" id="IPR051916">
    <property type="entry name" value="GPI-anchor_lipid_remodeler"/>
</dbReference>
<dbReference type="Pfam" id="PF03372">
    <property type="entry name" value="Exo_endo_phos"/>
    <property type="match status" value="1"/>
</dbReference>
<keyword evidence="2" id="KW-0540">Nuclease</keyword>
<dbReference type="EMBL" id="SMNA01000018">
    <property type="protein sequence ID" value="TDE88309.1"/>
    <property type="molecule type" value="Genomic_DNA"/>
</dbReference>
<keyword evidence="2" id="KW-0255">Endonuclease</keyword>
<dbReference type="SUPFAM" id="SSF56219">
    <property type="entry name" value="DNase I-like"/>
    <property type="match status" value="1"/>
</dbReference>
<organism evidence="2 3">
    <name type="scientific">Occultella glacieicola</name>
    <dbReference type="NCBI Taxonomy" id="2518684"/>
    <lineage>
        <taxon>Bacteria</taxon>
        <taxon>Bacillati</taxon>
        <taxon>Actinomycetota</taxon>
        <taxon>Actinomycetes</taxon>
        <taxon>Micrococcales</taxon>
        <taxon>Ruaniaceae</taxon>
        <taxon>Occultella</taxon>
    </lineage>
</organism>
<feature type="domain" description="Endonuclease/exonuclease/phosphatase" evidence="1">
    <location>
        <begin position="7"/>
        <end position="244"/>
    </location>
</feature>
<name>A0ABY2DWR9_9MICO</name>
<gene>
    <name evidence="2" type="ORF">EXU48_23315</name>
</gene>
<dbReference type="PANTHER" id="PTHR14859">
    <property type="entry name" value="CALCOFLUOR WHITE HYPERSENSITIVE PROTEIN PRECURSOR"/>
    <property type="match status" value="1"/>
</dbReference>